<dbReference type="Pfam" id="PF17176">
    <property type="entry name" value="tRNA_bind_3"/>
    <property type="match status" value="1"/>
</dbReference>
<dbReference type="AlphaFoldDB" id="A0A485BZT3"/>
<dbReference type="EC" id="2.3.1.193" evidence="2"/>
<evidence type="ECO:0000259" key="1">
    <source>
        <dbReference type="Pfam" id="PF17176"/>
    </source>
</evidence>
<dbReference type="InterPro" id="IPR033442">
    <property type="entry name" value="TmcA_tRNA_bind"/>
</dbReference>
<dbReference type="GO" id="GO:0016746">
    <property type="term" value="F:acyltransferase activity"/>
    <property type="evidence" value="ECO:0007669"/>
    <property type="project" value="UniProtKB-KW"/>
</dbReference>
<organism evidence="2 3">
    <name type="scientific">Raoultella planticola</name>
    <name type="common">Klebsiella planticola</name>
    <dbReference type="NCBI Taxonomy" id="575"/>
    <lineage>
        <taxon>Bacteria</taxon>
        <taxon>Pseudomonadati</taxon>
        <taxon>Pseudomonadota</taxon>
        <taxon>Gammaproteobacteria</taxon>
        <taxon>Enterobacterales</taxon>
        <taxon>Enterobacteriaceae</taxon>
        <taxon>Klebsiella/Raoultella group</taxon>
        <taxon>Raoultella</taxon>
    </lineage>
</organism>
<name>A0A485BZT3_RAOPL</name>
<accession>A0A485BZT3</accession>
<evidence type="ECO:0000313" key="3">
    <source>
        <dbReference type="Proteomes" id="UP000345637"/>
    </source>
</evidence>
<dbReference type="Gene3D" id="1.20.120.890">
    <property type="entry name" value="tRNA(Met) cytidine acetyltransferase, tail domain"/>
    <property type="match status" value="1"/>
</dbReference>
<keyword evidence="2" id="KW-0808">Transferase</keyword>
<gene>
    <name evidence="2" type="primary">tmcA_3</name>
    <name evidence="2" type="ORF">NCTC12998_05237</name>
</gene>
<evidence type="ECO:0000313" key="2">
    <source>
        <dbReference type="EMBL" id="VFS78780.1"/>
    </source>
</evidence>
<keyword evidence="2" id="KW-0012">Acyltransferase</keyword>
<proteinExistence type="predicted"/>
<dbReference type="InterPro" id="IPR038321">
    <property type="entry name" value="TmcA_C_sf"/>
</dbReference>
<feature type="domain" description="tRNA(Met) cytidine acetyltransferase TmcA tRNA-binding" evidence="1">
    <location>
        <begin position="1"/>
        <end position="69"/>
    </location>
</feature>
<reference evidence="2 3" key="1">
    <citation type="submission" date="2019-03" db="EMBL/GenBank/DDBJ databases">
        <authorList>
            <consortium name="Pathogen Informatics"/>
        </authorList>
    </citation>
    <scope>NUCLEOTIDE SEQUENCE [LARGE SCALE GENOMIC DNA]</scope>
    <source>
        <strain evidence="2 3">NCTC12998</strain>
    </source>
</reference>
<dbReference type="EMBL" id="CAADJE010000025">
    <property type="protein sequence ID" value="VFS78780.1"/>
    <property type="molecule type" value="Genomic_DNA"/>
</dbReference>
<sequence length="104" mass="11102">MLTDDDWLDVAGFAFAHRPLLAVIGSLNRLLFHCGLPLPALRARLQRQDEAEICAGLRLSGRKALLARAARRSGTGAAEPRRIAGGETASAGWGTAIFLTNSFS</sequence>
<protein>
    <submittedName>
        <fullName evidence="2">tRNA(Met) cytidine acetyltransferase TmcA</fullName>
        <ecNumber evidence="2">2.3.1.193</ecNumber>
    </submittedName>
</protein>
<dbReference type="Proteomes" id="UP000345637">
    <property type="component" value="Unassembled WGS sequence"/>
</dbReference>